<dbReference type="PANTHER" id="PTHR24421:SF58">
    <property type="entry name" value="SIGNAL TRANSDUCTION HISTIDINE-PROTEIN KINASE_PHOSPHATASE UHPB"/>
    <property type="match status" value="1"/>
</dbReference>
<organism evidence="11 12">
    <name type="scientific">Methylomagnum ishizawai</name>
    <dbReference type="NCBI Taxonomy" id="1760988"/>
    <lineage>
        <taxon>Bacteria</taxon>
        <taxon>Pseudomonadati</taxon>
        <taxon>Pseudomonadota</taxon>
        <taxon>Gammaproteobacteria</taxon>
        <taxon>Methylococcales</taxon>
        <taxon>Methylococcaceae</taxon>
        <taxon>Methylomagnum</taxon>
    </lineage>
</organism>
<dbReference type="InterPro" id="IPR003660">
    <property type="entry name" value="HAMP_dom"/>
</dbReference>
<evidence type="ECO:0000256" key="6">
    <source>
        <dbReference type="ARBA" id="ARBA00022777"/>
    </source>
</evidence>
<proteinExistence type="predicted"/>
<protein>
    <recommendedName>
        <fullName evidence="3">histidine kinase</fullName>
        <ecNumber evidence="3">2.7.13.3</ecNumber>
    </recommendedName>
</protein>
<keyword evidence="6 11" id="KW-0418">Kinase</keyword>
<dbReference type="GO" id="GO:0016020">
    <property type="term" value="C:membrane"/>
    <property type="evidence" value="ECO:0007669"/>
    <property type="project" value="UniProtKB-SubCell"/>
</dbReference>
<dbReference type="SMART" id="SM00304">
    <property type="entry name" value="HAMP"/>
    <property type="match status" value="1"/>
</dbReference>
<evidence type="ECO:0000259" key="10">
    <source>
        <dbReference type="PROSITE" id="PS50885"/>
    </source>
</evidence>
<comment type="subcellular location">
    <subcellularLocation>
        <location evidence="2">Membrane</location>
    </subcellularLocation>
</comment>
<dbReference type="CDD" id="cd06225">
    <property type="entry name" value="HAMP"/>
    <property type="match status" value="1"/>
</dbReference>
<dbReference type="InterPro" id="IPR050482">
    <property type="entry name" value="Sensor_HK_TwoCompSys"/>
</dbReference>
<evidence type="ECO:0000256" key="7">
    <source>
        <dbReference type="ARBA" id="ARBA00023012"/>
    </source>
</evidence>
<accession>A0A1Y6D1Z1</accession>
<keyword evidence="8" id="KW-0472">Membrane</keyword>
<feature type="transmembrane region" description="Helical" evidence="8">
    <location>
        <begin position="158"/>
        <end position="178"/>
    </location>
</feature>
<keyword evidence="12" id="KW-1185">Reference proteome</keyword>
<dbReference type="AlphaFoldDB" id="A0A1Y6D1Z1"/>
<dbReference type="InterPro" id="IPR036890">
    <property type="entry name" value="HATPase_C_sf"/>
</dbReference>
<dbReference type="GO" id="GO:0000155">
    <property type="term" value="F:phosphorelay sensor kinase activity"/>
    <property type="evidence" value="ECO:0007669"/>
    <property type="project" value="InterPro"/>
</dbReference>
<name>A0A1Y6D1Z1_9GAMM</name>
<dbReference type="Gene3D" id="1.20.5.1930">
    <property type="match status" value="1"/>
</dbReference>
<keyword evidence="4" id="KW-0597">Phosphoprotein</keyword>
<dbReference type="PROSITE" id="PS50885">
    <property type="entry name" value="HAMP"/>
    <property type="match status" value="1"/>
</dbReference>
<keyword evidence="8" id="KW-1133">Transmembrane helix</keyword>
<dbReference type="EC" id="2.7.13.3" evidence="3"/>
<sequence>MTGFSLRFRLNVMIATAMLLIVGLGFVFAIHSASRSVEEETRSTVNLALQLIEAGQTAVAKEASHSGTPYSVWLSQLGHLERTRHLRIHFAGQAATVLNLPPAAVEAEAPGWFRWAVMPEPVVEERLLSDGAGGRAALRIEAESGDEIAEAWRETEGFLYLLLALALAVYGLVHITVGRAFRAVGQIMDGLEGIEKGEYGKRLPGFSLPEFQRISGAFNHMATALEKSRDENRALIRQSMSIQEEERRHLARELHDEFGQSVTAIKAMAAALRNHAEANREATDHIMATCDRLFGVVRAMMRRLRPSILDELGLTASLEDLVENWRVAQPGLAIDCVCEDGLDEHAGEASIHLYRIVQECLTNVARHAEARQVSIRLGLAEAEGRDWIELAFRDDGRGFDPGQPRRGFGLAGMKERVAGLGGQFQLDTGPGRGAILDIRIPYGETNR</sequence>
<evidence type="ECO:0000313" key="11">
    <source>
        <dbReference type="EMBL" id="SMF96621.1"/>
    </source>
</evidence>
<gene>
    <name evidence="11" type="ORF">SAMN02949497_4027</name>
</gene>
<dbReference type="Proteomes" id="UP000192923">
    <property type="component" value="Unassembled WGS sequence"/>
</dbReference>
<evidence type="ECO:0000256" key="2">
    <source>
        <dbReference type="ARBA" id="ARBA00004370"/>
    </source>
</evidence>
<dbReference type="InterPro" id="IPR005467">
    <property type="entry name" value="His_kinase_dom"/>
</dbReference>
<comment type="catalytic activity">
    <reaction evidence="1">
        <text>ATP + protein L-histidine = ADP + protein N-phospho-L-histidine.</text>
        <dbReference type="EC" id="2.7.13.3"/>
    </reaction>
</comment>
<feature type="domain" description="Histidine kinase" evidence="9">
    <location>
        <begin position="253"/>
        <end position="444"/>
    </location>
</feature>
<dbReference type="InterPro" id="IPR003594">
    <property type="entry name" value="HATPase_dom"/>
</dbReference>
<dbReference type="Pfam" id="PF07730">
    <property type="entry name" value="HisKA_3"/>
    <property type="match status" value="1"/>
</dbReference>
<evidence type="ECO:0000256" key="4">
    <source>
        <dbReference type="ARBA" id="ARBA00022553"/>
    </source>
</evidence>
<keyword evidence="7" id="KW-0902">Two-component regulatory system</keyword>
<dbReference type="STRING" id="1760988.SAMN02949497_4027"/>
<dbReference type="SMART" id="SM00387">
    <property type="entry name" value="HATPase_c"/>
    <property type="match status" value="1"/>
</dbReference>
<dbReference type="InterPro" id="IPR011712">
    <property type="entry name" value="Sig_transdc_His_kin_sub3_dim/P"/>
</dbReference>
<evidence type="ECO:0000256" key="1">
    <source>
        <dbReference type="ARBA" id="ARBA00000085"/>
    </source>
</evidence>
<reference evidence="11 12" key="1">
    <citation type="submission" date="2016-12" db="EMBL/GenBank/DDBJ databases">
        <authorList>
            <person name="Song W.-J."/>
            <person name="Kurnit D.M."/>
        </authorList>
    </citation>
    <scope>NUCLEOTIDE SEQUENCE [LARGE SCALE GENOMIC DNA]</scope>
    <source>
        <strain evidence="11 12">175</strain>
    </source>
</reference>
<dbReference type="CDD" id="cd16917">
    <property type="entry name" value="HATPase_UhpB-NarQ-NarX-like"/>
    <property type="match status" value="1"/>
</dbReference>
<dbReference type="GO" id="GO:0046983">
    <property type="term" value="F:protein dimerization activity"/>
    <property type="evidence" value="ECO:0007669"/>
    <property type="project" value="InterPro"/>
</dbReference>
<evidence type="ECO:0000256" key="8">
    <source>
        <dbReference type="SAM" id="Phobius"/>
    </source>
</evidence>
<dbReference type="SUPFAM" id="SSF55874">
    <property type="entry name" value="ATPase domain of HSP90 chaperone/DNA topoisomerase II/histidine kinase"/>
    <property type="match status" value="1"/>
</dbReference>
<feature type="transmembrane region" description="Helical" evidence="8">
    <location>
        <begin position="12"/>
        <end position="33"/>
    </location>
</feature>
<evidence type="ECO:0000259" key="9">
    <source>
        <dbReference type="PROSITE" id="PS50109"/>
    </source>
</evidence>
<evidence type="ECO:0000313" key="12">
    <source>
        <dbReference type="Proteomes" id="UP000192923"/>
    </source>
</evidence>
<evidence type="ECO:0000256" key="5">
    <source>
        <dbReference type="ARBA" id="ARBA00022679"/>
    </source>
</evidence>
<dbReference type="Gene3D" id="3.30.565.10">
    <property type="entry name" value="Histidine kinase-like ATPase, C-terminal domain"/>
    <property type="match status" value="1"/>
</dbReference>
<evidence type="ECO:0000256" key="3">
    <source>
        <dbReference type="ARBA" id="ARBA00012438"/>
    </source>
</evidence>
<dbReference type="EMBL" id="FXAM01000001">
    <property type="protein sequence ID" value="SMF96621.1"/>
    <property type="molecule type" value="Genomic_DNA"/>
</dbReference>
<feature type="domain" description="HAMP" evidence="10">
    <location>
        <begin position="178"/>
        <end position="230"/>
    </location>
</feature>
<dbReference type="PROSITE" id="PS50109">
    <property type="entry name" value="HIS_KIN"/>
    <property type="match status" value="1"/>
</dbReference>
<keyword evidence="8" id="KW-0812">Transmembrane</keyword>
<dbReference type="Pfam" id="PF02518">
    <property type="entry name" value="HATPase_c"/>
    <property type="match status" value="1"/>
</dbReference>
<dbReference type="PANTHER" id="PTHR24421">
    <property type="entry name" value="NITRATE/NITRITE SENSOR PROTEIN NARX-RELATED"/>
    <property type="match status" value="1"/>
</dbReference>
<keyword evidence="5" id="KW-0808">Transferase</keyword>
<dbReference type="RefSeq" id="WP_254899418.1">
    <property type="nucleotide sequence ID" value="NZ_FXAM01000001.1"/>
</dbReference>